<dbReference type="AlphaFoldDB" id="A0A4Q7MKT2"/>
<name>A0A4Q7MKT2_9BACT</name>
<sequence length="134" mass="14874">MQNELITKRDIKAIGEEIGFELGATMVNDYQTANPQDAYCYVIGRNIIENILAQPGCVGMQFYNAYNEMGEKTLVYVGLDADGKAILEYSTVNKEGQLNTKQGIVADRIVRRPSTQPPPAPTTPDPDTFTWIID</sequence>
<dbReference type="Proteomes" id="UP000293874">
    <property type="component" value="Unassembled WGS sequence"/>
</dbReference>
<gene>
    <name evidence="1" type="ORF">EV199_4718</name>
</gene>
<evidence type="ECO:0000313" key="1">
    <source>
        <dbReference type="EMBL" id="RZS68894.1"/>
    </source>
</evidence>
<accession>A0A4Q7MKT2</accession>
<organism evidence="1 2">
    <name type="scientific">Pseudobacter ginsenosidimutans</name>
    <dbReference type="NCBI Taxonomy" id="661488"/>
    <lineage>
        <taxon>Bacteria</taxon>
        <taxon>Pseudomonadati</taxon>
        <taxon>Bacteroidota</taxon>
        <taxon>Chitinophagia</taxon>
        <taxon>Chitinophagales</taxon>
        <taxon>Chitinophagaceae</taxon>
        <taxon>Pseudobacter</taxon>
    </lineage>
</organism>
<comment type="caution">
    <text evidence="1">The sequence shown here is derived from an EMBL/GenBank/DDBJ whole genome shotgun (WGS) entry which is preliminary data.</text>
</comment>
<protein>
    <submittedName>
        <fullName evidence="1">Uncharacterized protein</fullName>
    </submittedName>
</protein>
<keyword evidence="2" id="KW-1185">Reference proteome</keyword>
<proteinExistence type="predicted"/>
<evidence type="ECO:0000313" key="2">
    <source>
        <dbReference type="Proteomes" id="UP000293874"/>
    </source>
</evidence>
<dbReference type="EMBL" id="SGXA01000003">
    <property type="protein sequence ID" value="RZS68894.1"/>
    <property type="molecule type" value="Genomic_DNA"/>
</dbReference>
<reference evidence="1 2" key="1">
    <citation type="submission" date="2019-02" db="EMBL/GenBank/DDBJ databases">
        <title>Genomic Encyclopedia of Type Strains, Phase IV (KMG-IV): sequencing the most valuable type-strain genomes for metagenomic binning, comparative biology and taxonomic classification.</title>
        <authorList>
            <person name="Goeker M."/>
        </authorList>
    </citation>
    <scope>NUCLEOTIDE SEQUENCE [LARGE SCALE GENOMIC DNA]</scope>
    <source>
        <strain evidence="1 2">DSM 18116</strain>
    </source>
</reference>